<evidence type="ECO:0000313" key="1">
    <source>
        <dbReference type="EMBL" id="GAA3983025.1"/>
    </source>
</evidence>
<keyword evidence="2" id="KW-1185">Reference proteome</keyword>
<accession>A0ABP7QIM4</accession>
<evidence type="ECO:0000313" key="2">
    <source>
        <dbReference type="Proteomes" id="UP001501556"/>
    </source>
</evidence>
<gene>
    <name evidence="1" type="ORF">GCM10022407_30280</name>
</gene>
<name>A0ABP7QIM4_9BACT</name>
<dbReference type="Proteomes" id="UP001501556">
    <property type="component" value="Unassembled WGS sequence"/>
</dbReference>
<organism evidence="1 2">
    <name type="scientific">Hymenobacter antarcticus</name>
    <dbReference type="NCBI Taxonomy" id="486270"/>
    <lineage>
        <taxon>Bacteria</taxon>
        <taxon>Pseudomonadati</taxon>
        <taxon>Bacteroidota</taxon>
        <taxon>Cytophagia</taxon>
        <taxon>Cytophagales</taxon>
        <taxon>Hymenobacteraceae</taxon>
        <taxon>Hymenobacter</taxon>
    </lineage>
</organism>
<sequence length="105" mass="11141">MTRFGQIQIANSEVFSAHPNGFGISPYLQEKLIFLGQSEVYQQAAALTETLLGVPVGASQIDRLTRFYGKAIADDLDQVPACPAPEAAPAGIVYAQADGAMLLTN</sequence>
<reference evidence="2" key="1">
    <citation type="journal article" date="2019" name="Int. J. Syst. Evol. Microbiol.">
        <title>The Global Catalogue of Microorganisms (GCM) 10K type strain sequencing project: providing services to taxonomists for standard genome sequencing and annotation.</title>
        <authorList>
            <consortium name="The Broad Institute Genomics Platform"/>
            <consortium name="The Broad Institute Genome Sequencing Center for Infectious Disease"/>
            <person name="Wu L."/>
            <person name="Ma J."/>
        </authorList>
    </citation>
    <scope>NUCLEOTIDE SEQUENCE [LARGE SCALE GENOMIC DNA]</scope>
    <source>
        <strain evidence="2">JCM 17217</strain>
    </source>
</reference>
<proteinExistence type="predicted"/>
<protein>
    <submittedName>
        <fullName evidence="1">Uncharacterized protein</fullName>
    </submittedName>
</protein>
<dbReference type="EMBL" id="BAABDI010000023">
    <property type="protein sequence ID" value="GAA3983025.1"/>
    <property type="molecule type" value="Genomic_DNA"/>
</dbReference>
<comment type="caution">
    <text evidence="1">The sequence shown here is derived from an EMBL/GenBank/DDBJ whole genome shotgun (WGS) entry which is preliminary data.</text>
</comment>